<keyword evidence="7" id="KW-0998">Cell outer membrane</keyword>
<dbReference type="SUPFAM" id="SSF56954">
    <property type="entry name" value="Outer membrane efflux proteins (OEP)"/>
    <property type="match status" value="1"/>
</dbReference>
<dbReference type="STRING" id="511.UZ73_18145"/>
<organism evidence="8 9">
    <name type="scientific">Alcaligenes faecalis</name>
    <dbReference type="NCBI Taxonomy" id="511"/>
    <lineage>
        <taxon>Bacteria</taxon>
        <taxon>Pseudomonadati</taxon>
        <taxon>Pseudomonadota</taxon>
        <taxon>Betaproteobacteria</taxon>
        <taxon>Burkholderiales</taxon>
        <taxon>Alcaligenaceae</taxon>
        <taxon>Alcaligenes</taxon>
    </lineage>
</organism>
<dbReference type="GO" id="GO:0009279">
    <property type="term" value="C:cell outer membrane"/>
    <property type="evidence" value="ECO:0007669"/>
    <property type="project" value="UniProtKB-SubCell"/>
</dbReference>
<dbReference type="Proteomes" id="UP000245216">
    <property type="component" value="Unassembled WGS sequence"/>
</dbReference>
<evidence type="ECO:0000313" key="9">
    <source>
        <dbReference type="Proteomes" id="UP000245216"/>
    </source>
</evidence>
<reference evidence="8 9" key="1">
    <citation type="submission" date="2018-05" db="EMBL/GenBank/DDBJ databases">
        <title>Genome Sequence of an Efficient Indole-Degrading Bacterium, Alcaligenes sp.YBY.</title>
        <authorList>
            <person name="Yang B."/>
        </authorList>
    </citation>
    <scope>NUCLEOTIDE SEQUENCE [LARGE SCALE GENOMIC DNA]</scope>
    <source>
        <strain evidence="8 9">YBY</strain>
    </source>
</reference>
<comment type="similarity">
    <text evidence="2">Belongs to the outer membrane factor (OMF) (TC 1.B.17) family.</text>
</comment>
<dbReference type="EMBL" id="QEXO01000004">
    <property type="protein sequence ID" value="PWE13560.1"/>
    <property type="molecule type" value="Genomic_DNA"/>
</dbReference>
<keyword evidence="5" id="KW-0812">Transmembrane</keyword>
<evidence type="ECO:0000256" key="5">
    <source>
        <dbReference type="ARBA" id="ARBA00022692"/>
    </source>
</evidence>
<keyword evidence="3" id="KW-0813">Transport</keyword>
<dbReference type="InterPro" id="IPR051906">
    <property type="entry name" value="TolC-like"/>
</dbReference>
<dbReference type="GO" id="GO:0015562">
    <property type="term" value="F:efflux transmembrane transporter activity"/>
    <property type="evidence" value="ECO:0007669"/>
    <property type="project" value="InterPro"/>
</dbReference>
<dbReference type="GO" id="GO:0015288">
    <property type="term" value="F:porin activity"/>
    <property type="evidence" value="ECO:0007669"/>
    <property type="project" value="TreeGrafter"/>
</dbReference>
<gene>
    <name evidence="8" type="ORF">DF183_17355</name>
</gene>
<dbReference type="Pfam" id="PF02321">
    <property type="entry name" value="OEP"/>
    <property type="match status" value="2"/>
</dbReference>
<proteinExistence type="inferred from homology"/>
<keyword evidence="4" id="KW-1134">Transmembrane beta strand</keyword>
<evidence type="ECO:0000256" key="4">
    <source>
        <dbReference type="ARBA" id="ARBA00022452"/>
    </source>
</evidence>
<evidence type="ECO:0000256" key="6">
    <source>
        <dbReference type="ARBA" id="ARBA00023136"/>
    </source>
</evidence>
<reference evidence="8 9" key="2">
    <citation type="submission" date="2018-05" db="EMBL/GenBank/DDBJ databases">
        <authorList>
            <person name="Lanie J.A."/>
            <person name="Ng W.-L."/>
            <person name="Kazmierczak K.M."/>
            <person name="Andrzejewski T.M."/>
            <person name="Davidsen T.M."/>
            <person name="Wayne K.J."/>
            <person name="Tettelin H."/>
            <person name="Glass J.I."/>
            <person name="Rusch D."/>
            <person name="Podicherti R."/>
            <person name="Tsui H.-C.T."/>
            <person name="Winkler M.E."/>
        </authorList>
    </citation>
    <scope>NUCLEOTIDE SEQUENCE [LARGE SCALE GENOMIC DNA]</scope>
    <source>
        <strain evidence="8 9">YBY</strain>
    </source>
</reference>
<evidence type="ECO:0000256" key="1">
    <source>
        <dbReference type="ARBA" id="ARBA00004442"/>
    </source>
</evidence>
<dbReference type="AlphaFoldDB" id="A0A2U2BHS4"/>
<dbReference type="GO" id="GO:1990281">
    <property type="term" value="C:efflux pump complex"/>
    <property type="evidence" value="ECO:0007669"/>
    <property type="project" value="TreeGrafter"/>
</dbReference>
<evidence type="ECO:0008006" key="10">
    <source>
        <dbReference type="Google" id="ProtNLM"/>
    </source>
</evidence>
<sequence>MSRWLFCALRPVILPLESAFVLNVRLFVPAVVDIESHLPGCFMTRTKTVGIVLALAVLATSSKAQTMLERLQEKAVQEQADRDAPLSIQYVVDRVLARHPGRESAMGYEASAREMIDVAKAHYYPQVSGGVSSSYEKYRSGRYDEKALQSLDVNVQQLLYDFGKTANSVKKAEFGELKAQARTDLVVEQLVREASNSVLEAVRYQGFLDLAQAHVQEVEQLTRLVEQRHEKGASNLSDVLQARSRLDSVQALVLNVEAEYRKWLQEVALLAQLPDVSAVSLAQFPPELNQSCTISRINWERIPEVVMVDMAAEEAVADVDLASSEEWPTLSLQANASRALNATPLYGSRVETGIRLNFSMPFYQGGGLSARKRAASGALRAASAEKSQVRLQVEQRLADQVNRYQGLERRKTLLANRVVNISGTKDLYRKQYLDLGTRSLVDLLNAEQEYHQARVEVLNSELDLKASQIECAYSQGLLSAGFNVPALN</sequence>
<dbReference type="Gene3D" id="1.20.1600.10">
    <property type="entry name" value="Outer membrane efflux proteins (OEP)"/>
    <property type="match status" value="1"/>
</dbReference>
<dbReference type="PANTHER" id="PTHR30026">
    <property type="entry name" value="OUTER MEMBRANE PROTEIN TOLC"/>
    <property type="match status" value="1"/>
</dbReference>
<name>A0A2U2BHS4_ALCFA</name>
<protein>
    <recommendedName>
        <fullName evidence="10">Type I secretion protein TolC</fullName>
    </recommendedName>
</protein>
<evidence type="ECO:0000256" key="2">
    <source>
        <dbReference type="ARBA" id="ARBA00007613"/>
    </source>
</evidence>
<evidence type="ECO:0000256" key="7">
    <source>
        <dbReference type="ARBA" id="ARBA00023237"/>
    </source>
</evidence>
<keyword evidence="6" id="KW-0472">Membrane</keyword>
<comment type="subcellular location">
    <subcellularLocation>
        <location evidence="1">Cell outer membrane</location>
    </subcellularLocation>
</comment>
<comment type="caution">
    <text evidence="8">The sequence shown here is derived from an EMBL/GenBank/DDBJ whole genome shotgun (WGS) entry which is preliminary data.</text>
</comment>
<dbReference type="InterPro" id="IPR003423">
    <property type="entry name" value="OMP_efflux"/>
</dbReference>
<evidence type="ECO:0000313" key="8">
    <source>
        <dbReference type="EMBL" id="PWE13560.1"/>
    </source>
</evidence>
<evidence type="ECO:0000256" key="3">
    <source>
        <dbReference type="ARBA" id="ARBA00022448"/>
    </source>
</evidence>
<dbReference type="PANTHER" id="PTHR30026:SF22">
    <property type="entry name" value="OUTER MEMBRANE EFFLUX PROTEIN"/>
    <property type="match status" value="1"/>
</dbReference>
<accession>A0A2U2BHS4</accession>